<comment type="caution">
    <text evidence="2">The sequence shown here is derived from an EMBL/GenBank/DDBJ whole genome shotgun (WGS) entry which is preliminary data.</text>
</comment>
<feature type="region of interest" description="Disordered" evidence="1">
    <location>
        <begin position="104"/>
        <end position="131"/>
    </location>
</feature>
<reference evidence="2 3" key="1">
    <citation type="submission" date="2019-05" db="EMBL/GenBank/DDBJ databases">
        <title>Another draft genome of Portunus trituberculatus and its Hox gene families provides insights of decapod evolution.</title>
        <authorList>
            <person name="Jeong J.-H."/>
            <person name="Song I."/>
            <person name="Kim S."/>
            <person name="Choi T."/>
            <person name="Kim D."/>
            <person name="Ryu S."/>
            <person name="Kim W."/>
        </authorList>
    </citation>
    <scope>NUCLEOTIDE SEQUENCE [LARGE SCALE GENOMIC DNA]</scope>
    <source>
        <tissue evidence="2">Muscle</tissue>
    </source>
</reference>
<organism evidence="2 3">
    <name type="scientific">Portunus trituberculatus</name>
    <name type="common">Swimming crab</name>
    <name type="synonym">Neptunus trituberculatus</name>
    <dbReference type="NCBI Taxonomy" id="210409"/>
    <lineage>
        <taxon>Eukaryota</taxon>
        <taxon>Metazoa</taxon>
        <taxon>Ecdysozoa</taxon>
        <taxon>Arthropoda</taxon>
        <taxon>Crustacea</taxon>
        <taxon>Multicrustacea</taxon>
        <taxon>Malacostraca</taxon>
        <taxon>Eumalacostraca</taxon>
        <taxon>Eucarida</taxon>
        <taxon>Decapoda</taxon>
        <taxon>Pleocyemata</taxon>
        <taxon>Brachyura</taxon>
        <taxon>Eubrachyura</taxon>
        <taxon>Portunoidea</taxon>
        <taxon>Portunidae</taxon>
        <taxon>Portuninae</taxon>
        <taxon>Portunus</taxon>
    </lineage>
</organism>
<dbReference type="EMBL" id="VSRR010012164">
    <property type="protein sequence ID" value="MPC54168.1"/>
    <property type="molecule type" value="Genomic_DNA"/>
</dbReference>
<dbReference type="AlphaFoldDB" id="A0A5B7GAK2"/>
<evidence type="ECO:0000256" key="1">
    <source>
        <dbReference type="SAM" id="MobiDB-lite"/>
    </source>
</evidence>
<keyword evidence="3" id="KW-1185">Reference proteome</keyword>
<dbReference type="Proteomes" id="UP000324222">
    <property type="component" value="Unassembled WGS sequence"/>
</dbReference>
<name>A0A5B7GAK2_PORTR</name>
<evidence type="ECO:0000313" key="3">
    <source>
        <dbReference type="Proteomes" id="UP000324222"/>
    </source>
</evidence>
<accession>A0A5B7GAK2</accession>
<sequence length="197" mass="22183">MSSVSYGYSAESPLGYQNAIPINSPQYQENQASQYQKYHDCQPLLYHQQEDNQALSFHQGLSQNIQYQENKAAPYYQGSPQILSPLSYQESPSPIQILSNSHLTQSQGTHPTFPTPPVSPQPTTTSIPVSHSEDDIEEIISYVMDEVPLEISHNDSTIESIIRNLLEIRVNFLDIFKIVYEKICCSMIIHSTLSSSS</sequence>
<gene>
    <name evidence="2" type="ORF">E2C01_048076</name>
</gene>
<dbReference type="OrthoDB" id="6361205at2759"/>
<proteinExistence type="predicted"/>
<protein>
    <submittedName>
        <fullName evidence="2">Uncharacterized protein</fullName>
    </submittedName>
</protein>
<evidence type="ECO:0000313" key="2">
    <source>
        <dbReference type="EMBL" id="MPC54168.1"/>
    </source>
</evidence>